<feature type="transmembrane region" description="Helical" evidence="6">
    <location>
        <begin position="324"/>
        <end position="350"/>
    </location>
</feature>
<evidence type="ECO:0000256" key="6">
    <source>
        <dbReference type="SAM" id="Phobius"/>
    </source>
</evidence>
<dbReference type="GeneID" id="118477386"/>
<proteinExistence type="predicted"/>
<dbReference type="PANTHER" id="PTHR46641">
    <property type="entry name" value="FMRFAMIDE RECEPTOR-RELATED"/>
    <property type="match status" value="1"/>
</dbReference>
<evidence type="ECO:0000256" key="4">
    <source>
        <dbReference type="ARBA" id="ARBA00023136"/>
    </source>
</evidence>
<reference evidence="9" key="1">
    <citation type="submission" date="2025-08" db="UniProtKB">
        <authorList>
            <consortium name="RefSeq"/>
        </authorList>
    </citation>
    <scope>IDENTIFICATION</scope>
</reference>
<feature type="transmembrane region" description="Helical" evidence="6">
    <location>
        <begin position="290"/>
        <end position="312"/>
    </location>
</feature>
<dbReference type="PROSITE" id="PS50262">
    <property type="entry name" value="G_PROTEIN_RECEP_F1_2"/>
    <property type="match status" value="1"/>
</dbReference>
<feature type="transmembrane region" description="Helical" evidence="6">
    <location>
        <begin position="156"/>
        <end position="177"/>
    </location>
</feature>
<feature type="transmembrane region" description="Helical" evidence="6">
    <location>
        <begin position="111"/>
        <end position="135"/>
    </location>
</feature>
<evidence type="ECO:0000313" key="9">
    <source>
        <dbReference type="RefSeq" id="XP_035824604.1"/>
    </source>
</evidence>
<dbReference type="Proteomes" id="UP000694888">
    <property type="component" value="Unplaced"/>
</dbReference>
<feature type="compositionally biased region" description="Low complexity" evidence="5">
    <location>
        <begin position="256"/>
        <end position="267"/>
    </location>
</feature>
<dbReference type="InterPro" id="IPR017452">
    <property type="entry name" value="GPCR_Rhodpsn_7TM"/>
</dbReference>
<feature type="region of interest" description="Disordered" evidence="5">
    <location>
        <begin position="246"/>
        <end position="276"/>
    </location>
</feature>
<evidence type="ECO:0000256" key="2">
    <source>
        <dbReference type="ARBA" id="ARBA00022692"/>
    </source>
</evidence>
<evidence type="ECO:0000256" key="1">
    <source>
        <dbReference type="ARBA" id="ARBA00004370"/>
    </source>
</evidence>
<dbReference type="InterPro" id="IPR000276">
    <property type="entry name" value="GPCR_Rhodpsn"/>
</dbReference>
<protein>
    <submittedName>
        <fullName evidence="9">Uncharacterized protein LOC118477386</fullName>
    </submittedName>
</protein>
<dbReference type="Gene3D" id="1.20.1070.10">
    <property type="entry name" value="Rhodopsin 7-helix transmembrane proteins"/>
    <property type="match status" value="1"/>
</dbReference>
<evidence type="ECO:0000256" key="5">
    <source>
        <dbReference type="SAM" id="MobiDB-lite"/>
    </source>
</evidence>
<evidence type="ECO:0000313" key="8">
    <source>
        <dbReference type="Proteomes" id="UP000694888"/>
    </source>
</evidence>
<feature type="transmembrane region" description="Helical" evidence="6">
    <location>
        <begin position="215"/>
        <end position="235"/>
    </location>
</feature>
<name>A0ABM1VQB2_APLCA</name>
<feature type="transmembrane region" description="Helical" evidence="6">
    <location>
        <begin position="41"/>
        <end position="60"/>
    </location>
</feature>
<keyword evidence="2 6" id="KW-0812">Transmembrane</keyword>
<keyword evidence="4 6" id="KW-0472">Membrane</keyword>
<organism evidence="8 9">
    <name type="scientific">Aplysia californica</name>
    <name type="common">California sea hare</name>
    <dbReference type="NCBI Taxonomy" id="6500"/>
    <lineage>
        <taxon>Eukaryota</taxon>
        <taxon>Metazoa</taxon>
        <taxon>Spiralia</taxon>
        <taxon>Lophotrochozoa</taxon>
        <taxon>Mollusca</taxon>
        <taxon>Gastropoda</taxon>
        <taxon>Heterobranchia</taxon>
        <taxon>Euthyneura</taxon>
        <taxon>Tectipleura</taxon>
        <taxon>Aplysiida</taxon>
        <taxon>Aplysioidea</taxon>
        <taxon>Aplysiidae</taxon>
        <taxon>Aplysia</taxon>
    </lineage>
</organism>
<evidence type="ECO:0000259" key="7">
    <source>
        <dbReference type="PROSITE" id="PS50262"/>
    </source>
</evidence>
<dbReference type="SUPFAM" id="SSF81321">
    <property type="entry name" value="Family A G protein-coupled receptor-like"/>
    <property type="match status" value="1"/>
</dbReference>
<comment type="subcellular location">
    <subcellularLocation>
        <location evidence="1">Membrane</location>
    </subcellularLocation>
</comment>
<sequence>MSGGEMKPFNISEPPGPPVSEAPHFLVIPDIETIFKAMTSINLLLASFGILTNSINIAVFARGRITDTSTSVTLFALSLADLSFVVFIFIWTSIRELSYMDIRFGVPKQVLTFYVSALSLLSYTLSSFLTVFLAVQKCCCVVFPLQVKDMFTLRRTVLILLTLSILTTTFYMLLLTAGKFLPRVNPKTNTSEMALVSSPRQLEIIQVVINISQNVAPSLSLIIVILCFVVLVHRLKQSSRFRHRSEMGYTKDSSDSKSTTTTTTTTSTRHHTDLPHHQLSGKDLQAAQSVAVVAAMFVVCNIPPVMMTYASLVEPEFNDYRRLWSLYALSGIGRTTLQILCCSLNLVVYVRYNATYRRGLAELCWVVKVTSKRP</sequence>
<gene>
    <name evidence="9" type="primary">LOC118477386</name>
</gene>
<feature type="domain" description="G-protein coupled receptors family 1 profile" evidence="7">
    <location>
        <begin position="52"/>
        <end position="349"/>
    </location>
</feature>
<keyword evidence="8" id="KW-1185">Reference proteome</keyword>
<accession>A0ABM1VQB2</accession>
<dbReference type="RefSeq" id="XP_035824604.1">
    <property type="nucleotide sequence ID" value="XM_035968711.1"/>
</dbReference>
<keyword evidence="3 6" id="KW-1133">Transmembrane helix</keyword>
<dbReference type="InterPro" id="IPR052954">
    <property type="entry name" value="GPCR-Ligand_Int"/>
</dbReference>
<feature type="transmembrane region" description="Helical" evidence="6">
    <location>
        <begin position="72"/>
        <end position="91"/>
    </location>
</feature>
<dbReference type="PRINTS" id="PR00237">
    <property type="entry name" value="GPCRRHODOPSN"/>
</dbReference>
<evidence type="ECO:0000256" key="3">
    <source>
        <dbReference type="ARBA" id="ARBA00022989"/>
    </source>
</evidence>
<dbReference type="PANTHER" id="PTHR46641:SF2">
    <property type="entry name" value="FMRFAMIDE RECEPTOR"/>
    <property type="match status" value="1"/>
</dbReference>
<dbReference type="Pfam" id="PF00001">
    <property type="entry name" value="7tm_1"/>
    <property type="match status" value="1"/>
</dbReference>